<dbReference type="EMBL" id="LT630003">
    <property type="protein sequence ID" value="SET91978.1"/>
    <property type="molecule type" value="Genomic_DNA"/>
</dbReference>
<sequence length="47" mass="5334">MSSTNKTSLGLNMWEASDKPVRQDFVNDNVIIDEKITKLNSDLIHSK</sequence>
<organism evidence="1 2">
    <name type="scientific">Lacrimispora sphenoides JCM 1415</name>
    <dbReference type="NCBI Taxonomy" id="1297793"/>
    <lineage>
        <taxon>Bacteria</taxon>
        <taxon>Bacillati</taxon>
        <taxon>Bacillota</taxon>
        <taxon>Clostridia</taxon>
        <taxon>Lachnospirales</taxon>
        <taxon>Lachnospiraceae</taxon>
        <taxon>Lacrimispora</taxon>
    </lineage>
</organism>
<keyword evidence="2" id="KW-1185">Reference proteome</keyword>
<reference evidence="1 2" key="1">
    <citation type="submission" date="2016-10" db="EMBL/GenBank/DDBJ databases">
        <authorList>
            <person name="Varghese N."/>
            <person name="Submissions S."/>
        </authorList>
    </citation>
    <scope>NUCLEOTIDE SEQUENCE [LARGE SCALE GENOMIC DNA]</scope>
    <source>
        <strain evidence="1 2">ATCC 19403</strain>
    </source>
</reference>
<accession>A0ABY1CCA4</accession>
<gene>
    <name evidence="1" type="ORF">SAMN02745906_3013</name>
</gene>
<protein>
    <submittedName>
        <fullName evidence="1">Uncharacterized protein</fullName>
    </submittedName>
</protein>
<name>A0ABY1CCA4_9FIRM</name>
<evidence type="ECO:0000313" key="2">
    <source>
        <dbReference type="Proteomes" id="UP000198970"/>
    </source>
</evidence>
<dbReference type="RefSeq" id="WP_157724421.1">
    <property type="nucleotide sequence ID" value="NZ_LT630003.1"/>
</dbReference>
<proteinExistence type="predicted"/>
<dbReference type="Proteomes" id="UP000198970">
    <property type="component" value="Chromosome I"/>
</dbReference>
<evidence type="ECO:0000313" key="1">
    <source>
        <dbReference type="EMBL" id="SET91978.1"/>
    </source>
</evidence>